<reference evidence="2" key="1">
    <citation type="journal article" date="2017" name="Genome Biol.">
        <title>Comparative genomics reveals high biological diversity and specific adaptations in the industrially and medically important fungal genus Aspergillus.</title>
        <authorList>
            <person name="de Vries R.P."/>
            <person name="Riley R."/>
            <person name="Wiebenga A."/>
            <person name="Aguilar-Osorio G."/>
            <person name="Amillis S."/>
            <person name="Uchima C.A."/>
            <person name="Anderluh G."/>
            <person name="Asadollahi M."/>
            <person name="Askin M."/>
            <person name="Barry K."/>
            <person name="Battaglia E."/>
            <person name="Bayram O."/>
            <person name="Benocci T."/>
            <person name="Braus-Stromeyer S.A."/>
            <person name="Caldana C."/>
            <person name="Canovas D."/>
            <person name="Cerqueira G.C."/>
            <person name="Chen F."/>
            <person name="Chen W."/>
            <person name="Choi C."/>
            <person name="Clum A."/>
            <person name="Dos Santos R.A."/>
            <person name="Damasio A.R."/>
            <person name="Diallinas G."/>
            <person name="Emri T."/>
            <person name="Fekete E."/>
            <person name="Flipphi M."/>
            <person name="Freyberg S."/>
            <person name="Gallo A."/>
            <person name="Gournas C."/>
            <person name="Habgood R."/>
            <person name="Hainaut M."/>
            <person name="Harispe M.L."/>
            <person name="Henrissat B."/>
            <person name="Hilden K.S."/>
            <person name="Hope R."/>
            <person name="Hossain A."/>
            <person name="Karabika E."/>
            <person name="Karaffa L."/>
            <person name="Karanyi Z."/>
            <person name="Krasevec N."/>
            <person name="Kuo A."/>
            <person name="Kusch H."/>
            <person name="LaButti K."/>
            <person name="Lagendijk E.L."/>
            <person name="Lapidus A."/>
            <person name="Levasseur A."/>
            <person name="Lindquist E."/>
            <person name="Lipzen A."/>
            <person name="Logrieco A.F."/>
            <person name="MacCabe A."/>
            <person name="Maekelae M.R."/>
            <person name="Malavazi I."/>
            <person name="Melin P."/>
            <person name="Meyer V."/>
            <person name="Mielnichuk N."/>
            <person name="Miskei M."/>
            <person name="Molnar A.P."/>
            <person name="Mule G."/>
            <person name="Ngan C.Y."/>
            <person name="Orejas M."/>
            <person name="Orosz E."/>
            <person name="Ouedraogo J.P."/>
            <person name="Overkamp K.M."/>
            <person name="Park H.-S."/>
            <person name="Perrone G."/>
            <person name="Piumi F."/>
            <person name="Punt P.J."/>
            <person name="Ram A.F."/>
            <person name="Ramon A."/>
            <person name="Rauscher S."/>
            <person name="Record E."/>
            <person name="Riano-Pachon D.M."/>
            <person name="Robert V."/>
            <person name="Roehrig J."/>
            <person name="Ruller R."/>
            <person name="Salamov A."/>
            <person name="Salih N.S."/>
            <person name="Samson R.A."/>
            <person name="Sandor E."/>
            <person name="Sanguinetti M."/>
            <person name="Schuetze T."/>
            <person name="Sepcic K."/>
            <person name="Shelest E."/>
            <person name="Sherlock G."/>
            <person name="Sophianopoulou V."/>
            <person name="Squina F.M."/>
            <person name="Sun H."/>
            <person name="Susca A."/>
            <person name="Todd R.B."/>
            <person name="Tsang A."/>
            <person name="Unkles S.E."/>
            <person name="van de Wiele N."/>
            <person name="van Rossen-Uffink D."/>
            <person name="Oliveira J.V."/>
            <person name="Vesth T.C."/>
            <person name="Visser J."/>
            <person name="Yu J.-H."/>
            <person name="Zhou M."/>
            <person name="Andersen M.R."/>
            <person name="Archer D.B."/>
            <person name="Baker S.E."/>
            <person name="Benoit I."/>
            <person name="Brakhage A.A."/>
            <person name="Braus G.H."/>
            <person name="Fischer R."/>
            <person name="Frisvad J.C."/>
            <person name="Goldman G.H."/>
            <person name="Houbraken J."/>
            <person name="Oakley B."/>
            <person name="Pocsi I."/>
            <person name="Scazzocchio C."/>
            <person name="Seiboth B."/>
            <person name="vanKuyk P.A."/>
            <person name="Wortman J."/>
            <person name="Dyer P.S."/>
            <person name="Grigoriev I.V."/>
        </authorList>
    </citation>
    <scope>NUCLEOTIDE SEQUENCE [LARGE SCALE GENOMIC DNA]</scope>
    <source>
        <strain evidence="2">CBS 106.47</strain>
    </source>
</reference>
<protein>
    <recommendedName>
        <fullName evidence="3">Aminoglycoside phosphotransferase domain-containing protein</fullName>
    </recommendedName>
</protein>
<sequence length="120" mass="13901">MSSMMGTPASFVNPEREKALAEIRSCGAIHCDSEWRNMLWDDLSGHLVVVDLEDVKWLKRPWALDCISDSTQRTRCVGATKYKPGFEKVEYKQYVRISSLWQCIQKRCKACRHKTSWSLS</sequence>
<accession>A0A1M3TQ03</accession>
<evidence type="ECO:0000313" key="1">
    <source>
        <dbReference type="EMBL" id="OJZ88843.1"/>
    </source>
</evidence>
<evidence type="ECO:0008006" key="3">
    <source>
        <dbReference type="Google" id="ProtNLM"/>
    </source>
</evidence>
<organism evidence="1 2">
    <name type="scientific">Aspergillus luchuensis (strain CBS 106.47)</name>
    <dbReference type="NCBI Taxonomy" id="1137211"/>
    <lineage>
        <taxon>Eukaryota</taxon>
        <taxon>Fungi</taxon>
        <taxon>Dikarya</taxon>
        <taxon>Ascomycota</taxon>
        <taxon>Pezizomycotina</taxon>
        <taxon>Eurotiomycetes</taxon>
        <taxon>Eurotiomycetidae</taxon>
        <taxon>Eurotiales</taxon>
        <taxon>Aspergillaceae</taxon>
        <taxon>Aspergillus</taxon>
        <taxon>Aspergillus subgen. Circumdati</taxon>
    </lineage>
</organism>
<dbReference type="EMBL" id="KV878239">
    <property type="protein sequence ID" value="OJZ88843.1"/>
    <property type="molecule type" value="Genomic_DNA"/>
</dbReference>
<name>A0A1M3TQ03_ASPLC</name>
<gene>
    <name evidence="1" type="ORF">ASPFODRAFT_205917</name>
</gene>
<evidence type="ECO:0000313" key="2">
    <source>
        <dbReference type="Proteomes" id="UP000184063"/>
    </source>
</evidence>
<dbReference type="VEuPathDB" id="FungiDB:ASPFODRAFT_205917"/>
<dbReference type="AlphaFoldDB" id="A0A1M3TQ03"/>
<dbReference type="Proteomes" id="UP000184063">
    <property type="component" value="Unassembled WGS sequence"/>
</dbReference>
<proteinExistence type="predicted"/>